<name>A0A803T2Q7_ANOCA</name>
<dbReference type="Proteomes" id="UP000001646">
    <property type="component" value="Chromosome 2"/>
</dbReference>
<sequence>MTWCSNMATRVVNKKGGVQLETDLLNKKVNIELEVNAITVSIILKKMGGNPSYIGEK</sequence>
<dbReference type="AlphaFoldDB" id="A0A803T2Q7"/>
<keyword evidence="2" id="KW-1185">Reference proteome</keyword>
<reference evidence="1 2" key="1">
    <citation type="submission" date="2009-12" db="EMBL/GenBank/DDBJ databases">
        <title>The Genome Sequence of Anolis carolinensis (Green Anole Lizard).</title>
        <authorList>
            <consortium name="The Genome Sequencing Platform"/>
            <person name="Di Palma F."/>
            <person name="Alfoldi J."/>
            <person name="Heiman D."/>
            <person name="Young S."/>
            <person name="Grabherr M."/>
            <person name="Johnson J."/>
            <person name="Lander E.S."/>
            <person name="Lindblad-Toh K."/>
        </authorList>
    </citation>
    <scope>NUCLEOTIDE SEQUENCE [LARGE SCALE GENOMIC DNA]</scope>
    <source>
        <strain evidence="1 2">JBL SC #1</strain>
    </source>
</reference>
<evidence type="ECO:0000313" key="1">
    <source>
        <dbReference type="Ensembl" id="ENSACAP00000029497.1"/>
    </source>
</evidence>
<reference evidence="1" key="3">
    <citation type="submission" date="2025-09" db="UniProtKB">
        <authorList>
            <consortium name="Ensembl"/>
        </authorList>
    </citation>
    <scope>IDENTIFICATION</scope>
</reference>
<protein>
    <submittedName>
        <fullName evidence="1">Uncharacterized protein</fullName>
    </submittedName>
</protein>
<dbReference type="Ensembl" id="ENSACAT00000055672.1">
    <property type="protein sequence ID" value="ENSACAP00000029497.1"/>
    <property type="gene ID" value="ENSACAG00000035871.1"/>
</dbReference>
<evidence type="ECO:0000313" key="2">
    <source>
        <dbReference type="Proteomes" id="UP000001646"/>
    </source>
</evidence>
<proteinExistence type="predicted"/>
<organism evidence="1 2">
    <name type="scientific">Anolis carolinensis</name>
    <name type="common">Green anole</name>
    <name type="synonym">American chameleon</name>
    <dbReference type="NCBI Taxonomy" id="28377"/>
    <lineage>
        <taxon>Eukaryota</taxon>
        <taxon>Metazoa</taxon>
        <taxon>Chordata</taxon>
        <taxon>Craniata</taxon>
        <taxon>Vertebrata</taxon>
        <taxon>Euteleostomi</taxon>
        <taxon>Lepidosauria</taxon>
        <taxon>Squamata</taxon>
        <taxon>Bifurcata</taxon>
        <taxon>Unidentata</taxon>
        <taxon>Episquamata</taxon>
        <taxon>Toxicofera</taxon>
        <taxon>Iguania</taxon>
        <taxon>Dactyloidae</taxon>
        <taxon>Anolis</taxon>
    </lineage>
</organism>
<dbReference type="InParanoid" id="A0A803T2Q7"/>
<reference evidence="1" key="2">
    <citation type="submission" date="2025-08" db="UniProtKB">
        <authorList>
            <consortium name="Ensembl"/>
        </authorList>
    </citation>
    <scope>IDENTIFICATION</scope>
</reference>
<accession>A0A803T2Q7</accession>